<dbReference type="EMBL" id="CP012074">
    <property type="protein sequence ID" value="AKU69321.1"/>
    <property type="molecule type" value="Genomic_DNA"/>
</dbReference>
<gene>
    <name evidence="2" type="ORF">ADJ77_05855</name>
    <name evidence="3" type="ORF">J5A51_12930</name>
</gene>
<dbReference type="AlphaFoldDB" id="A0A0K1NKW0"/>
<reference evidence="2 4" key="1">
    <citation type="submission" date="2015-07" db="EMBL/GenBank/DDBJ databases">
        <authorList>
            <person name="Noorani M."/>
        </authorList>
    </citation>
    <scope>NUCLEOTIDE SEQUENCE [LARGE SCALE GENOMIC DNA]</scope>
    <source>
        <strain evidence="2 4">W1435</strain>
    </source>
</reference>
<dbReference type="EMBL" id="CP072370">
    <property type="protein sequence ID" value="QUB86953.1"/>
    <property type="molecule type" value="Genomic_DNA"/>
</dbReference>
<feature type="signal peptide" evidence="1">
    <location>
        <begin position="1"/>
        <end position="21"/>
    </location>
</feature>
<protein>
    <recommendedName>
        <fullName evidence="6">Lipoprotein</fullName>
    </recommendedName>
</protein>
<keyword evidence="5" id="KW-1185">Reference proteome</keyword>
<dbReference type="OrthoDB" id="1081526at2"/>
<dbReference type="PROSITE" id="PS51257">
    <property type="entry name" value="PROKAR_LIPOPROTEIN"/>
    <property type="match status" value="1"/>
</dbReference>
<organism evidence="2 4">
    <name type="scientific">Prevotella fusca JCM 17724</name>
    <dbReference type="NCBI Taxonomy" id="1236517"/>
    <lineage>
        <taxon>Bacteria</taxon>
        <taxon>Pseudomonadati</taxon>
        <taxon>Bacteroidota</taxon>
        <taxon>Bacteroidia</taxon>
        <taxon>Bacteroidales</taxon>
        <taxon>Prevotellaceae</taxon>
        <taxon>Prevotella</taxon>
    </lineage>
</organism>
<evidence type="ECO:0000313" key="2">
    <source>
        <dbReference type="EMBL" id="AKU69321.1"/>
    </source>
</evidence>
<reference evidence="3 5" key="2">
    <citation type="submission" date="2021-03" db="EMBL/GenBank/DDBJ databases">
        <title>Human Oral Microbial Genomes.</title>
        <authorList>
            <person name="Johnston C.D."/>
            <person name="Chen T."/>
            <person name="Dewhirst F.E."/>
        </authorList>
    </citation>
    <scope>NUCLEOTIDE SEQUENCE [LARGE SCALE GENOMIC DNA]</scope>
    <source>
        <strain evidence="3 5">W1435</strain>
    </source>
</reference>
<dbReference type="Proteomes" id="UP000060345">
    <property type="component" value="Chromosome 1"/>
</dbReference>
<accession>A0A0K1NKW0</accession>
<evidence type="ECO:0000313" key="4">
    <source>
        <dbReference type="Proteomes" id="UP000060345"/>
    </source>
</evidence>
<dbReference type="Proteomes" id="UP000682005">
    <property type="component" value="Chromosome 1"/>
</dbReference>
<dbReference type="STRING" id="1236517.ADJ77_05855"/>
<sequence length="177" mass="20394">MKKMLLFFASYILLSCSQSYYSDTFKNNIRQDSLIITEMENDTCCMNRLILSHNGQNNVLLELHCEDGSSIDFVKNIRGKKRQEKIGVYAIYNAAADGNSFLFFNYLTQRAYITPACFSDCVPEYTSLDFKKRNIILRNTNSFTGSLNDTLKIGEKPEYVVCGKKFQFVKAIMKIIY</sequence>
<evidence type="ECO:0000256" key="1">
    <source>
        <dbReference type="SAM" id="SignalP"/>
    </source>
</evidence>
<keyword evidence="1" id="KW-0732">Signal</keyword>
<proteinExistence type="predicted"/>
<dbReference type="KEGG" id="pfus:ADJ77_05855"/>
<evidence type="ECO:0008006" key="6">
    <source>
        <dbReference type="Google" id="ProtNLM"/>
    </source>
</evidence>
<evidence type="ECO:0000313" key="5">
    <source>
        <dbReference type="Proteomes" id="UP000682005"/>
    </source>
</evidence>
<feature type="chain" id="PRO_5044544581" description="Lipoprotein" evidence="1">
    <location>
        <begin position="22"/>
        <end position="177"/>
    </location>
</feature>
<name>A0A0K1NKW0_9BACT</name>
<evidence type="ECO:0000313" key="3">
    <source>
        <dbReference type="EMBL" id="QUB86953.1"/>
    </source>
</evidence>